<name>A0A1G6XG34_9BACT</name>
<keyword evidence="2 8" id="KW-0378">Hydrolase</keyword>
<dbReference type="Pfam" id="PF00703">
    <property type="entry name" value="Glyco_hydro_2"/>
    <property type="match status" value="1"/>
</dbReference>
<evidence type="ECO:0000313" key="9">
    <source>
        <dbReference type="Proteomes" id="UP000198748"/>
    </source>
</evidence>
<keyword evidence="4" id="KW-0812">Transmembrane</keyword>
<proteinExistence type="inferred from homology"/>
<dbReference type="SUPFAM" id="SSF49785">
    <property type="entry name" value="Galactose-binding domain-like"/>
    <property type="match status" value="1"/>
</dbReference>
<dbReference type="InterPro" id="IPR008979">
    <property type="entry name" value="Galactose-bd-like_sf"/>
</dbReference>
<organism evidence="8 9">
    <name type="scientific">Dyadobacter soli</name>
    <dbReference type="NCBI Taxonomy" id="659014"/>
    <lineage>
        <taxon>Bacteria</taxon>
        <taxon>Pseudomonadati</taxon>
        <taxon>Bacteroidota</taxon>
        <taxon>Cytophagia</taxon>
        <taxon>Cytophagales</taxon>
        <taxon>Spirosomataceae</taxon>
        <taxon>Dyadobacter</taxon>
    </lineage>
</organism>
<dbReference type="InterPro" id="IPR006102">
    <property type="entry name" value="Ig-like_GH2"/>
</dbReference>
<dbReference type="SUPFAM" id="SSF49303">
    <property type="entry name" value="beta-Galactosidase/glucuronidase domain"/>
    <property type="match status" value="1"/>
</dbReference>
<evidence type="ECO:0000256" key="1">
    <source>
        <dbReference type="ARBA" id="ARBA00007401"/>
    </source>
</evidence>
<dbReference type="AlphaFoldDB" id="A0A1G6XG34"/>
<dbReference type="Pfam" id="PF02837">
    <property type="entry name" value="Glyco_hydro_2_N"/>
    <property type="match status" value="1"/>
</dbReference>
<keyword evidence="9" id="KW-1185">Reference proteome</keyword>
<evidence type="ECO:0000259" key="6">
    <source>
        <dbReference type="Pfam" id="PF02836"/>
    </source>
</evidence>
<dbReference type="Gene3D" id="2.60.40.10">
    <property type="entry name" value="Immunoglobulins"/>
    <property type="match status" value="1"/>
</dbReference>
<feature type="domain" description="Glycosyl hydrolases family 2 sugar binding" evidence="7">
    <location>
        <begin position="154"/>
        <end position="225"/>
    </location>
</feature>
<keyword evidence="3" id="KW-0326">Glycosidase</keyword>
<dbReference type="Gene3D" id="3.20.20.80">
    <property type="entry name" value="Glycosidases"/>
    <property type="match status" value="1"/>
</dbReference>
<feature type="transmembrane region" description="Helical" evidence="4">
    <location>
        <begin position="45"/>
        <end position="63"/>
    </location>
</feature>
<keyword evidence="4" id="KW-1133">Transmembrane helix</keyword>
<dbReference type="InterPro" id="IPR036156">
    <property type="entry name" value="Beta-gal/glucu_dom_sf"/>
</dbReference>
<evidence type="ECO:0000259" key="5">
    <source>
        <dbReference type="Pfam" id="PF00703"/>
    </source>
</evidence>
<evidence type="ECO:0000256" key="2">
    <source>
        <dbReference type="ARBA" id="ARBA00022801"/>
    </source>
</evidence>
<dbReference type="InterPro" id="IPR017853">
    <property type="entry name" value="GH"/>
</dbReference>
<dbReference type="EMBL" id="FNAN01000002">
    <property type="protein sequence ID" value="SDD77179.1"/>
    <property type="molecule type" value="Genomic_DNA"/>
</dbReference>
<dbReference type="Gene3D" id="2.60.120.260">
    <property type="entry name" value="Galactose-binding domain-like"/>
    <property type="match status" value="1"/>
</dbReference>
<gene>
    <name evidence="8" type="ORF">SAMN04487996_102156</name>
</gene>
<accession>A0A1G6XG34</accession>
<dbReference type="SUPFAM" id="SSF51445">
    <property type="entry name" value="(Trans)glycosidases"/>
    <property type="match status" value="1"/>
</dbReference>
<dbReference type="STRING" id="659014.SAMN04487996_102156"/>
<dbReference type="InterPro" id="IPR013783">
    <property type="entry name" value="Ig-like_fold"/>
</dbReference>
<reference evidence="9" key="1">
    <citation type="submission" date="2016-10" db="EMBL/GenBank/DDBJ databases">
        <authorList>
            <person name="Varghese N."/>
            <person name="Submissions S."/>
        </authorList>
    </citation>
    <scope>NUCLEOTIDE SEQUENCE [LARGE SCALE GENOMIC DNA]</scope>
    <source>
        <strain evidence="9">DSM 25329</strain>
    </source>
</reference>
<dbReference type="GO" id="GO:0005975">
    <property type="term" value="P:carbohydrate metabolic process"/>
    <property type="evidence" value="ECO:0007669"/>
    <property type="project" value="InterPro"/>
</dbReference>
<dbReference type="PANTHER" id="PTHR42732">
    <property type="entry name" value="BETA-GALACTOSIDASE"/>
    <property type="match status" value="1"/>
</dbReference>
<dbReference type="Pfam" id="PF02836">
    <property type="entry name" value="Glyco_hydro_2_C"/>
    <property type="match status" value="1"/>
</dbReference>
<comment type="similarity">
    <text evidence="1">Belongs to the glycosyl hydrolase 2 family.</text>
</comment>
<evidence type="ECO:0000313" key="8">
    <source>
        <dbReference type="EMBL" id="SDD77179.1"/>
    </source>
</evidence>
<keyword evidence="4" id="KW-0472">Membrane</keyword>
<dbReference type="InterPro" id="IPR006103">
    <property type="entry name" value="Glyco_hydro_2_cat"/>
</dbReference>
<dbReference type="InterPro" id="IPR051913">
    <property type="entry name" value="GH2_Domain-Containing"/>
</dbReference>
<feature type="domain" description="Glycoside hydrolase family 2 catalytic" evidence="6">
    <location>
        <begin position="399"/>
        <end position="536"/>
    </location>
</feature>
<sequence length="663" mass="74667">MLLIPGRFGVFGADIAVFCTVERIPVLLLVVLIKIYSKNRTLMKKVVLSLGVLLGSLYGQAYAQQTVDWKYVQGKIVTPWAEKVVAATPLPEYPRPQMVRQNWQNINGLWDYAIVPASAGDAKPTAFDGKILVPFAVESALSGVGKTVGKDSILWYQRLIDFAPKLKDQRVLLHFGAVDWKAEVFVNGKPAGSHQGGFDPFSFDITDLLVKKKQQEIVVKVWDPSSDGPQPRGKQIKNPHGIWYTPVTGIWQTVWLETVATSHIAKVIPVADIDKQTLTVNTEVAGAGAADKVKITVWDGVNKVAEQEVAANQPATLNISDAKLWSPDSPNLYNLTVTLTRNGKPVDEVKSYAAMRKIGVQVDENGIQRMTLNNKFLFQYGPLDQGWWPDGLYTAPTDEALKFDILKTKEMGFNMIRKHVKVEPARWYRYCDELGMLVWQDMPSGDLGNNWGMHPGITANESDKNRTPESENIYKTEWKAIMDANRFFPSIVVWVPFNEAWGQFKTAEITNWTMQYDPSRLVNSASGGNFEPVGHIIDLHNYPAPAMPRPELFGQKQIIVLGEFGGLGLPVDQHVWQQKDNWGYQSFKNQEELYNRYETFINRFEPLIKKGLSAAVYTQTTDVEVETNGLMTYDRKVIKFPEAKLKQIHSKLYDPSFVKLKGK</sequence>
<feature type="domain" description="Glycoside hydrolase family 2 immunoglobulin-like beta-sandwich" evidence="5">
    <location>
        <begin position="263"/>
        <end position="356"/>
    </location>
</feature>
<evidence type="ECO:0000259" key="7">
    <source>
        <dbReference type="Pfam" id="PF02837"/>
    </source>
</evidence>
<evidence type="ECO:0000256" key="3">
    <source>
        <dbReference type="ARBA" id="ARBA00023295"/>
    </source>
</evidence>
<dbReference type="InterPro" id="IPR006104">
    <property type="entry name" value="Glyco_hydro_2_N"/>
</dbReference>
<dbReference type="PANTHER" id="PTHR42732:SF2">
    <property type="entry name" value="BETA-MANNOSIDASE"/>
    <property type="match status" value="1"/>
</dbReference>
<feature type="transmembrane region" description="Helical" evidence="4">
    <location>
        <begin position="15"/>
        <end position="33"/>
    </location>
</feature>
<dbReference type="GO" id="GO:0004553">
    <property type="term" value="F:hydrolase activity, hydrolyzing O-glycosyl compounds"/>
    <property type="evidence" value="ECO:0007669"/>
    <property type="project" value="InterPro"/>
</dbReference>
<protein>
    <submittedName>
        <fullName evidence="8">Glycosyl hydrolases family 2, TIM barrel domain</fullName>
    </submittedName>
</protein>
<dbReference type="Proteomes" id="UP000198748">
    <property type="component" value="Unassembled WGS sequence"/>
</dbReference>
<evidence type="ECO:0000256" key="4">
    <source>
        <dbReference type="SAM" id="Phobius"/>
    </source>
</evidence>